<dbReference type="EMBL" id="CP090894">
    <property type="protein sequence ID" value="ULT93149.1"/>
    <property type="molecule type" value="Genomic_DNA"/>
</dbReference>
<reference evidence="1 2" key="1">
    <citation type="submission" date="2022-05" db="EMBL/GenBank/DDBJ databases">
        <title>Chromosome-level reference genomes for two strains of Caenorhabditis briggsae: an improved platform for comparative genomics.</title>
        <authorList>
            <person name="Stevens L."/>
            <person name="Andersen E.C."/>
        </authorList>
    </citation>
    <scope>NUCLEOTIDE SEQUENCE [LARGE SCALE GENOMIC DNA]</scope>
    <source>
        <strain evidence="1">QX1410_ONT</strain>
        <tissue evidence="1">Whole-organism</tissue>
    </source>
</reference>
<accession>A0AAE9D3J0</accession>
<gene>
    <name evidence="1" type="ORF">L3Y34_002969</name>
</gene>
<dbReference type="InterPro" id="IPR007767">
    <property type="entry name" value="DUF684"/>
</dbReference>
<dbReference type="OMA" id="GRDIHEM"/>
<protein>
    <submittedName>
        <fullName evidence="1">Uncharacterized protein</fullName>
    </submittedName>
</protein>
<name>A0AAE9D3J0_CAEBR</name>
<dbReference type="Pfam" id="PF05075">
    <property type="entry name" value="DUF684"/>
    <property type="match status" value="1"/>
</dbReference>
<dbReference type="KEGG" id="cbr:CBG_13658"/>
<dbReference type="PANTHER" id="PTHR31464:SF3">
    <property type="entry name" value="AAA DOMAIN-CONTAINING PROTEIN-RELATED"/>
    <property type="match status" value="1"/>
</dbReference>
<dbReference type="Proteomes" id="UP000827892">
    <property type="component" value="Chromosome IV"/>
</dbReference>
<proteinExistence type="predicted"/>
<dbReference type="AlphaFoldDB" id="A0AAE9D3J0"/>
<sequence length="416" mass="48033">MSDDAKTNVSNVVTSIKDCADVGMYTFSKMSPQLAAFVGVGLFVKNIIVSTAADPNGEVLKKLGDLKVDLKRLEESMKNGFDNLKAFILMQEFHNNIAVPAQVMCQFWTDCTGSDDQKTRQDRVQVFKETYAKHSPLELGETLMQLLSNEVTNFLKQAMSADTLMAEKTFTNCRNMIEAVFAQLWMLESFASGLVHDRDTYRPNKIYEQYERFEEVVKKWEIEYQVGSSFWPDKVRQFVEGIQDNNEEKTSEEKAQMIKEGLDKMMTNDLFYIVVCRSAYRCLLAADPADQTIASLDRKHCNVYIFRSKKGRTASDAEMKKFSEDMKKKFDHIYRHRTEQNNRNAEWMLDWQVRNWRGEMENCAFMLTVRSKEYVAVRSTHTDIRERGPGDWMDGQYHAGNILSAGETFRVVVGFQ</sequence>
<organism evidence="1 2">
    <name type="scientific">Caenorhabditis briggsae</name>
    <dbReference type="NCBI Taxonomy" id="6238"/>
    <lineage>
        <taxon>Eukaryota</taxon>
        <taxon>Metazoa</taxon>
        <taxon>Ecdysozoa</taxon>
        <taxon>Nematoda</taxon>
        <taxon>Chromadorea</taxon>
        <taxon>Rhabditida</taxon>
        <taxon>Rhabditina</taxon>
        <taxon>Rhabditomorpha</taxon>
        <taxon>Rhabditoidea</taxon>
        <taxon>Rhabditidae</taxon>
        <taxon>Peloderinae</taxon>
        <taxon>Caenorhabditis</taxon>
    </lineage>
</organism>
<evidence type="ECO:0000313" key="2">
    <source>
        <dbReference type="Proteomes" id="UP000827892"/>
    </source>
</evidence>
<evidence type="ECO:0000313" key="1">
    <source>
        <dbReference type="EMBL" id="ULT93149.1"/>
    </source>
</evidence>
<dbReference type="PANTHER" id="PTHR31464">
    <property type="entry name" value="PROTEIN CBG01266"/>
    <property type="match status" value="1"/>
</dbReference>